<evidence type="ECO:0000256" key="1">
    <source>
        <dbReference type="SAM" id="Coils"/>
    </source>
</evidence>
<feature type="coiled-coil region" evidence="1">
    <location>
        <begin position="401"/>
        <end position="429"/>
    </location>
</feature>
<gene>
    <name evidence="3" type="ORF">A6A03_19225</name>
</gene>
<dbReference type="EMBL" id="LWQS01000091">
    <property type="protein sequence ID" value="OAN40828.1"/>
    <property type="molecule type" value="Genomic_DNA"/>
</dbReference>
<comment type="caution">
    <text evidence="3">The sequence shown here is derived from an EMBL/GenBank/DDBJ whole genome shotgun (WGS) entry which is preliminary data.</text>
</comment>
<dbReference type="RefSeq" id="WP_066790715.1">
    <property type="nucleotide sequence ID" value="NZ_LWQS01000091.1"/>
</dbReference>
<evidence type="ECO:0000313" key="4">
    <source>
        <dbReference type="Proteomes" id="UP000078287"/>
    </source>
</evidence>
<dbReference type="InterPro" id="IPR025682">
    <property type="entry name" value="CpXC_dom"/>
</dbReference>
<reference evidence="3 4" key="1">
    <citation type="submission" date="2016-04" db="EMBL/GenBank/DDBJ databases">
        <title>Chloroflexus islandicus sp. nov., a thermophilic filamentous anoxygenic phototrophic bacterium from geyser Strokkur (Iceland).</title>
        <authorList>
            <person name="Gaisin V.A."/>
            <person name="Kalashnikov A.M."/>
            <person name="Sukhacheva M.V."/>
            <person name="Grouzdev D.S."/>
            <person name="Ivanov T.M."/>
            <person name="Kuznetsov B."/>
            <person name="Gorlenko V.M."/>
        </authorList>
    </citation>
    <scope>NUCLEOTIDE SEQUENCE [LARGE SCALE GENOMIC DNA]</scope>
    <source>
        <strain evidence="4">isl-2</strain>
    </source>
</reference>
<dbReference type="Proteomes" id="UP000078287">
    <property type="component" value="Unassembled WGS sequence"/>
</dbReference>
<keyword evidence="1" id="KW-0175">Coiled coil</keyword>
<proteinExistence type="predicted"/>
<keyword evidence="4" id="KW-1185">Reference proteome</keyword>
<evidence type="ECO:0000313" key="3">
    <source>
        <dbReference type="EMBL" id="OAN40828.1"/>
    </source>
</evidence>
<dbReference type="STRING" id="1707952.A6A03_19225"/>
<sequence length="435" mass="47674">MPSAPPQPVQLACPSCGTRFRSLVYTIVDGGEQPELKAALLTGQLNVAVCPGCGLASMLSAPLIYHDAGKQLFLVYVPQELNSQPKEIEQFVGDASAFMLRALPADAPRGYLLAPRRFLTLQSLIEAIYEADGVSAEDLRRQNRYVEILTELVNLVEDDAQFTEAAQRYTAELTPEFFATLDAFINATNDAQAHMRTMLIKVREKLQAHVARAAALAAAEEVKAAIERLRTASDDELPAAVHELRPLIDYGFFELWTEQIEAAEAAGDTATAQMLTARRTRILELVEAIDRAAQELFERGSALIDAVLSTPDPVAALRERAAEVDEGLLTVISASIAAAHHAGSVELVEQLEKLATAAQDIIESRLSPEDRFINELLAQETTAEATRLLRKNVTKITPDLARRLNERAAEEEKRANQAVAERLRQLAREASALLF</sequence>
<dbReference type="OrthoDB" id="150880at2"/>
<feature type="domain" description="CpXC" evidence="2">
    <location>
        <begin position="11"/>
        <end position="134"/>
    </location>
</feature>
<organism evidence="3 4">
    <name type="scientific">Chloroflexus islandicus</name>
    <dbReference type="NCBI Taxonomy" id="1707952"/>
    <lineage>
        <taxon>Bacteria</taxon>
        <taxon>Bacillati</taxon>
        <taxon>Chloroflexota</taxon>
        <taxon>Chloroflexia</taxon>
        <taxon>Chloroflexales</taxon>
        <taxon>Chloroflexineae</taxon>
        <taxon>Chloroflexaceae</taxon>
        <taxon>Chloroflexus</taxon>
    </lineage>
</organism>
<dbReference type="AlphaFoldDB" id="A0A178M2A8"/>
<dbReference type="Pfam" id="PF14353">
    <property type="entry name" value="CpXC"/>
    <property type="match status" value="1"/>
</dbReference>
<protein>
    <recommendedName>
        <fullName evidence="2">CpXC domain-containing protein</fullName>
    </recommendedName>
</protein>
<accession>A0A178M2A8</accession>
<name>A0A178M2A8_9CHLR</name>
<evidence type="ECO:0000259" key="2">
    <source>
        <dbReference type="Pfam" id="PF14353"/>
    </source>
</evidence>